<reference evidence="11 12" key="1">
    <citation type="submission" date="2023-03" db="EMBL/GenBank/DDBJ databases">
        <title>Genome insight into feeding habits of ladybird beetles.</title>
        <authorList>
            <person name="Li H.-S."/>
            <person name="Huang Y.-H."/>
            <person name="Pang H."/>
        </authorList>
    </citation>
    <scope>NUCLEOTIDE SEQUENCE [LARGE SCALE GENOMIC DNA]</scope>
    <source>
        <strain evidence="11">SYSU_2023b</strain>
        <tissue evidence="11">Whole body</tissue>
    </source>
</reference>
<dbReference type="InterPro" id="IPR000504">
    <property type="entry name" value="RRM_dom"/>
</dbReference>
<evidence type="ECO:0000259" key="10">
    <source>
        <dbReference type="PROSITE" id="PS50102"/>
    </source>
</evidence>
<protein>
    <recommendedName>
        <fullName evidence="10">RRM domain-containing protein</fullName>
    </recommendedName>
</protein>
<evidence type="ECO:0000256" key="4">
    <source>
        <dbReference type="ARBA" id="ARBA00022884"/>
    </source>
</evidence>
<evidence type="ECO:0000256" key="6">
    <source>
        <dbReference type="ARBA" id="ARBA00023242"/>
    </source>
</evidence>
<dbReference type="SUPFAM" id="SSF54928">
    <property type="entry name" value="RNA-binding domain, RBD"/>
    <property type="match status" value="2"/>
</dbReference>
<dbReference type="AlphaFoldDB" id="A0AAW1UH72"/>
<dbReference type="GO" id="GO:0005634">
    <property type="term" value="C:nucleus"/>
    <property type="evidence" value="ECO:0007669"/>
    <property type="project" value="UniProtKB-SubCell"/>
</dbReference>
<keyword evidence="8" id="KW-0175">Coiled coil</keyword>
<evidence type="ECO:0000256" key="7">
    <source>
        <dbReference type="PROSITE-ProRule" id="PRU00176"/>
    </source>
</evidence>
<dbReference type="InterPro" id="IPR008847">
    <property type="entry name" value="Suf"/>
</dbReference>
<evidence type="ECO:0000256" key="1">
    <source>
        <dbReference type="ARBA" id="ARBA00004123"/>
    </source>
</evidence>
<organism evidence="11 12">
    <name type="scientific">Henosepilachna vigintioctopunctata</name>
    <dbReference type="NCBI Taxonomy" id="420089"/>
    <lineage>
        <taxon>Eukaryota</taxon>
        <taxon>Metazoa</taxon>
        <taxon>Ecdysozoa</taxon>
        <taxon>Arthropoda</taxon>
        <taxon>Hexapoda</taxon>
        <taxon>Insecta</taxon>
        <taxon>Pterygota</taxon>
        <taxon>Neoptera</taxon>
        <taxon>Endopterygota</taxon>
        <taxon>Coleoptera</taxon>
        <taxon>Polyphaga</taxon>
        <taxon>Cucujiformia</taxon>
        <taxon>Coccinelloidea</taxon>
        <taxon>Coccinellidae</taxon>
        <taxon>Epilachninae</taxon>
        <taxon>Epilachnini</taxon>
        <taxon>Henosepilachna</taxon>
    </lineage>
</organism>
<comment type="subcellular location">
    <subcellularLocation>
        <location evidence="1">Nucleus</location>
    </subcellularLocation>
</comment>
<feature type="coiled-coil region" evidence="8">
    <location>
        <begin position="17"/>
        <end position="44"/>
    </location>
</feature>
<proteinExistence type="predicted"/>
<sequence length="789" mass="91085">MNEEAAMDVIEEESSTNACNGNEREALELRIKELESKLTKNKNVYDSHVELIDSYVKLNDLKSLQNAFRRFHECFPLTPELWLQWIEIEKKLATSDKEKQTILTLFEKAVEDYLSIDLWQEYANYSMKVADLERTRKVLEKSLISAGLHVKDGAVLWDFLREIESDCLLTFPKDSDAWKEQVAKVVEIFRRQLSVPLLGMEETYNKWKVWKETLPENFELDTQPIEWGYQKALKVLETYKTFEEDLATSTDDNETFEIYKKYVTAVEDTSTVICVYERAVCELCLTPSLWLDYCNFVFKLEEVALKTSQRSLRNCSWSEELWIMNLRILENLNSKQTDVMASFELGLSNIKPSSGLQLWFAYVEFVYRKSEDMEKLFKLLAQASEYVGDEDTNCSLDRFRARILAKNGKLKEAITIWNNIIGTYMNKGNLTLWLEFISLVKQFGEVNHVRCLYHRALNSSSDWVDYMTEEALLFEREHGNLSSVMAFEAISEKAQYHLEDYSNNQQEPTTNLEAIESNRKGKKRKCELDNKKQAQNMKDDAKKMKKEVENVHIIPKKPILKDPTKTVFVSNISRNADEETLKSMFPNAENIEVCKDRKGKSKCFGYVQFGLEEEVRTALARDREPLDGRPLFISVCKPDKNERKTVFKYSSGIEENKLFVRGLPKSLSEEEVMDIFKPFGAVNTRVVLHRSGQSKGLAYVEFPDSESTKKALKATDQMVLGEHTITVVVSDPPTKTAAAEKVIEPTRHARSRLQLALIPRPLQGKLDEGSSTENNASKSNDDFRKMLTE</sequence>
<dbReference type="PROSITE" id="PS50102">
    <property type="entry name" value="RRM"/>
    <property type="match status" value="2"/>
</dbReference>
<keyword evidence="12" id="KW-1185">Reference proteome</keyword>
<feature type="compositionally biased region" description="Polar residues" evidence="9">
    <location>
        <begin position="769"/>
        <end position="778"/>
    </location>
</feature>
<evidence type="ECO:0000313" key="11">
    <source>
        <dbReference type="EMBL" id="KAK9880440.1"/>
    </source>
</evidence>
<dbReference type="InterPro" id="IPR011990">
    <property type="entry name" value="TPR-like_helical_dom_sf"/>
</dbReference>
<dbReference type="InterPro" id="IPR035979">
    <property type="entry name" value="RBD_domain_sf"/>
</dbReference>
<evidence type="ECO:0000313" key="12">
    <source>
        <dbReference type="Proteomes" id="UP001431783"/>
    </source>
</evidence>
<evidence type="ECO:0000256" key="9">
    <source>
        <dbReference type="SAM" id="MobiDB-lite"/>
    </source>
</evidence>
<keyword evidence="5" id="KW-0508">mRNA splicing</keyword>
<dbReference type="InterPro" id="IPR012677">
    <property type="entry name" value="Nucleotide-bd_a/b_plait_sf"/>
</dbReference>
<gene>
    <name evidence="11" type="ORF">WA026_011687</name>
</gene>
<evidence type="ECO:0000256" key="2">
    <source>
        <dbReference type="ARBA" id="ARBA00022664"/>
    </source>
</evidence>
<comment type="caution">
    <text evidence="11">The sequence shown here is derived from an EMBL/GenBank/DDBJ whole genome shotgun (WGS) entry which is preliminary data.</text>
</comment>
<dbReference type="GO" id="GO:0003723">
    <property type="term" value="F:RNA binding"/>
    <property type="evidence" value="ECO:0007669"/>
    <property type="project" value="UniProtKB-UniRule"/>
</dbReference>
<evidence type="ECO:0000256" key="5">
    <source>
        <dbReference type="ARBA" id="ARBA00023187"/>
    </source>
</evidence>
<evidence type="ECO:0000256" key="3">
    <source>
        <dbReference type="ARBA" id="ARBA00022737"/>
    </source>
</evidence>
<dbReference type="Pfam" id="PF05843">
    <property type="entry name" value="Suf"/>
    <property type="match status" value="1"/>
</dbReference>
<dbReference type="Pfam" id="PF00076">
    <property type="entry name" value="RRM_1"/>
    <property type="match status" value="2"/>
</dbReference>
<keyword evidence="4 7" id="KW-0694">RNA-binding</keyword>
<dbReference type="GO" id="GO:0006397">
    <property type="term" value="P:mRNA processing"/>
    <property type="evidence" value="ECO:0007669"/>
    <property type="project" value="UniProtKB-KW"/>
</dbReference>
<evidence type="ECO:0000256" key="8">
    <source>
        <dbReference type="SAM" id="Coils"/>
    </source>
</evidence>
<dbReference type="PANTHER" id="PTHR17204:SF25">
    <property type="entry name" value="RRM DOMAIN-CONTAINING PROTEIN"/>
    <property type="match status" value="1"/>
</dbReference>
<dbReference type="EMBL" id="JARQZJ010000065">
    <property type="protein sequence ID" value="KAK9880440.1"/>
    <property type="molecule type" value="Genomic_DNA"/>
</dbReference>
<accession>A0AAW1UH72</accession>
<feature type="region of interest" description="Disordered" evidence="9">
    <location>
        <begin position="758"/>
        <end position="789"/>
    </location>
</feature>
<dbReference type="Proteomes" id="UP001431783">
    <property type="component" value="Unassembled WGS sequence"/>
</dbReference>
<dbReference type="Gene3D" id="1.25.40.10">
    <property type="entry name" value="Tetratricopeptide repeat domain"/>
    <property type="match status" value="1"/>
</dbReference>
<name>A0AAW1UH72_9CUCU</name>
<dbReference type="GO" id="GO:0008380">
    <property type="term" value="P:RNA splicing"/>
    <property type="evidence" value="ECO:0007669"/>
    <property type="project" value="UniProtKB-KW"/>
</dbReference>
<dbReference type="Gene3D" id="3.30.70.330">
    <property type="match status" value="2"/>
</dbReference>
<keyword evidence="3" id="KW-0677">Repeat</keyword>
<feature type="domain" description="RRM" evidence="10">
    <location>
        <begin position="565"/>
        <end position="638"/>
    </location>
</feature>
<dbReference type="SMART" id="SM00386">
    <property type="entry name" value="HAT"/>
    <property type="match status" value="3"/>
</dbReference>
<dbReference type="SUPFAM" id="SSF48452">
    <property type="entry name" value="TPR-like"/>
    <property type="match status" value="1"/>
</dbReference>
<dbReference type="PANTHER" id="PTHR17204">
    <property type="entry name" value="PRE-MRNA PROCESSING PROTEIN PRP39-RELATED"/>
    <property type="match status" value="1"/>
</dbReference>
<dbReference type="SMART" id="SM00360">
    <property type="entry name" value="RRM"/>
    <property type="match status" value="2"/>
</dbReference>
<feature type="compositionally biased region" description="Basic and acidic residues" evidence="9">
    <location>
        <begin position="779"/>
        <end position="789"/>
    </location>
</feature>
<dbReference type="InterPro" id="IPR003107">
    <property type="entry name" value="HAT"/>
</dbReference>
<keyword evidence="6" id="KW-0539">Nucleus</keyword>
<keyword evidence="2" id="KW-0507">mRNA processing</keyword>
<feature type="domain" description="RRM" evidence="10">
    <location>
        <begin position="656"/>
        <end position="732"/>
    </location>
</feature>